<dbReference type="RefSeq" id="WP_094324381.1">
    <property type="nucleotide sequence ID" value="NZ_CP022347.1"/>
</dbReference>
<dbReference type="Pfam" id="PF17763">
    <property type="entry name" value="Asparaginase_C"/>
    <property type="match status" value="1"/>
</dbReference>
<reference evidence="11 12" key="1">
    <citation type="submission" date="2017-07" db="EMBL/GenBank/DDBJ databases">
        <title>Analysis of two Campylobacter avium genomes and identification of a novel hippuricase gene.</title>
        <authorList>
            <person name="Miller W.G."/>
            <person name="Chapman M.H."/>
            <person name="Yee E."/>
            <person name="Revez J."/>
            <person name="Bono J.L."/>
            <person name="Rossi M."/>
        </authorList>
    </citation>
    <scope>NUCLEOTIDE SEQUENCE [LARGE SCALE GENOMIC DNA]</scope>
    <source>
        <strain evidence="11 12">LMG 24591</strain>
    </source>
</reference>
<feature type="binding site" evidence="5">
    <location>
        <position position="61"/>
    </location>
    <ligand>
        <name>substrate</name>
    </ligand>
</feature>
<evidence type="ECO:0000256" key="3">
    <source>
        <dbReference type="ARBA" id="ARBA00030414"/>
    </source>
</evidence>
<dbReference type="GO" id="GO:0006528">
    <property type="term" value="P:asparagine metabolic process"/>
    <property type="evidence" value="ECO:0007669"/>
    <property type="project" value="InterPro"/>
</dbReference>
<evidence type="ECO:0000256" key="7">
    <source>
        <dbReference type="PROSITE-ProRule" id="PRU10100"/>
    </source>
</evidence>
<dbReference type="Gene3D" id="3.40.50.40">
    <property type="match status" value="1"/>
</dbReference>
<evidence type="ECO:0000256" key="4">
    <source>
        <dbReference type="PIRSR" id="PIRSR001220-1"/>
    </source>
</evidence>
<dbReference type="SUPFAM" id="SSF53774">
    <property type="entry name" value="Glutaminase/Asparaginase"/>
    <property type="match status" value="1"/>
</dbReference>
<dbReference type="OrthoDB" id="9788068at2"/>
<evidence type="ECO:0000256" key="6">
    <source>
        <dbReference type="PROSITE-ProRule" id="PRU10099"/>
    </source>
</evidence>
<sequence>MSKPNIIILATGGTVAAKASDESTSTDYKAGVLSITSLLKAVPGLDDIAKLSTEQIANIDSSNMSDELWLKLAKRVNSLAKSPKVDGIVITHGTDTMEETAYFLNLVSHTNKAIVLTGAMRPASAISADGAKNLYNAVYLAADKQARNKGVMIAINDKIYAARDVSKTHTLNIDAFKAQNSGEIGYIIDGKVFFSHNSTKLHTVNSVFCVRGLKKLPKVDIVYSYANDGSKVAIDAFLKAGAKGIVVAASGAGSIHENSKKHLIKLLKAKKLVVVKSSRVGAGLVPLGKEDEEQGFISANDLNPQKARVLLMLALTKTKEGKEISKYFELY</sequence>
<accession>A0A222MYP3</accession>
<evidence type="ECO:0000256" key="8">
    <source>
        <dbReference type="RuleBase" id="RU004456"/>
    </source>
</evidence>
<name>A0A222MYP3_9BACT</name>
<feature type="domain" description="L-asparaginase N-terminal" evidence="9">
    <location>
        <begin position="5"/>
        <end position="198"/>
    </location>
</feature>
<dbReference type="InterPro" id="IPR036152">
    <property type="entry name" value="Asp/glu_Ase-like_sf"/>
</dbReference>
<dbReference type="PANTHER" id="PTHR11707">
    <property type="entry name" value="L-ASPARAGINASE"/>
    <property type="match status" value="1"/>
</dbReference>
<gene>
    <name evidence="11" type="primary">ansB</name>
    <name evidence="11" type="ORF">CAV_1645</name>
</gene>
<dbReference type="PROSITE" id="PS51732">
    <property type="entry name" value="ASN_GLN_ASE_3"/>
    <property type="match status" value="1"/>
</dbReference>
<dbReference type="CDD" id="cd08964">
    <property type="entry name" value="L-asparaginase_II"/>
    <property type="match status" value="1"/>
</dbReference>
<dbReference type="PROSITE" id="PS00917">
    <property type="entry name" value="ASN_GLN_ASE_2"/>
    <property type="match status" value="1"/>
</dbReference>
<proteinExistence type="inferred from homology"/>
<dbReference type="InterPro" id="IPR027473">
    <property type="entry name" value="L-asparaginase_C"/>
</dbReference>
<comment type="similarity">
    <text evidence="1 8">Belongs to the asparaginase 1 family.</text>
</comment>
<dbReference type="Pfam" id="PF00710">
    <property type="entry name" value="Asparaginase"/>
    <property type="match status" value="1"/>
</dbReference>
<dbReference type="Proteomes" id="UP000201169">
    <property type="component" value="Chromosome"/>
</dbReference>
<protein>
    <recommendedName>
        <fullName evidence="3">L-asparagine amidohydrolase</fullName>
    </recommendedName>
</protein>
<dbReference type="PANTHER" id="PTHR11707:SF28">
    <property type="entry name" value="60 KDA LYSOPHOSPHOLIPASE"/>
    <property type="match status" value="1"/>
</dbReference>
<dbReference type="InterPro" id="IPR037152">
    <property type="entry name" value="L-asparaginase_N_sf"/>
</dbReference>
<dbReference type="SMART" id="SM00870">
    <property type="entry name" value="Asparaginase"/>
    <property type="match status" value="1"/>
</dbReference>
<evidence type="ECO:0000256" key="5">
    <source>
        <dbReference type="PIRSR" id="PIRSR001220-2"/>
    </source>
</evidence>
<keyword evidence="12" id="KW-1185">Reference proteome</keyword>
<evidence type="ECO:0000259" key="10">
    <source>
        <dbReference type="Pfam" id="PF17763"/>
    </source>
</evidence>
<dbReference type="InterPro" id="IPR020827">
    <property type="entry name" value="Asparaginase/glutaminase_AS1"/>
</dbReference>
<dbReference type="PROSITE" id="PS00144">
    <property type="entry name" value="ASN_GLN_ASE_1"/>
    <property type="match status" value="1"/>
</dbReference>
<dbReference type="InterPro" id="IPR027474">
    <property type="entry name" value="L-asparaginase_N"/>
</dbReference>
<evidence type="ECO:0000259" key="9">
    <source>
        <dbReference type="Pfam" id="PF00710"/>
    </source>
</evidence>
<dbReference type="PRINTS" id="PR00139">
    <property type="entry name" value="ASNGLNASE"/>
</dbReference>
<feature type="active site" description="O-isoaspartyl threonine intermediate" evidence="4">
    <location>
        <position position="14"/>
    </location>
</feature>
<evidence type="ECO:0000313" key="11">
    <source>
        <dbReference type="EMBL" id="ASQ31244.1"/>
    </source>
</evidence>
<dbReference type="InterPro" id="IPR027475">
    <property type="entry name" value="Asparaginase/glutaminase_AS2"/>
</dbReference>
<feature type="domain" description="Asparaginase/glutaminase C-terminal" evidence="10">
    <location>
        <begin position="218"/>
        <end position="328"/>
    </location>
</feature>
<dbReference type="EMBL" id="CP022347">
    <property type="protein sequence ID" value="ASQ31244.1"/>
    <property type="molecule type" value="Genomic_DNA"/>
</dbReference>
<dbReference type="PIRSF" id="PIRSF500176">
    <property type="entry name" value="L_ASNase"/>
    <property type="match status" value="1"/>
</dbReference>
<dbReference type="Gene3D" id="3.40.50.1170">
    <property type="entry name" value="L-asparaginase, N-terminal domain"/>
    <property type="match status" value="1"/>
</dbReference>
<feature type="binding site" evidence="5">
    <location>
        <begin position="94"/>
        <end position="95"/>
    </location>
    <ligand>
        <name>substrate</name>
    </ligand>
</feature>
<dbReference type="GO" id="GO:0004067">
    <property type="term" value="F:asparaginase activity"/>
    <property type="evidence" value="ECO:0007669"/>
    <property type="project" value="UniProtKB-UniRule"/>
</dbReference>
<dbReference type="InterPro" id="IPR040919">
    <property type="entry name" value="Asparaginase_C"/>
</dbReference>
<dbReference type="FunFam" id="3.40.50.1170:FF:000001">
    <property type="entry name" value="L-asparaginase 2"/>
    <property type="match status" value="1"/>
</dbReference>
<dbReference type="SFLD" id="SFLDS00057">
    <property type="entry name" value="Glutaminase/Asparaginase"/>
    <property type="match status" value="1"/>
</dbReference>
<feature type="active site" evidence="6">
    <location>
        <position position="14"/>
    </location>
</feature>
<dbReference type="AlphaFoldDB" id="A0A222MYP3"/>
<dbReference type="KEGG" id="cavi:CAV_1645"/>
<keyword evidence="2 11" id="KW-0378">Hydrolase</keyword>
<dbReference type="InterPro" id="IPR006034">
    <property type="entry name" value="Asparaginase/glutaminase-like"/>
</dbReference>
<dbReference type="NCBIfam" id="TIGR00520">
    <property type="entry name" value="asnASE_II"/>
    <property type="match status" value="1"/>
</dbReference>
<evidence type="ECO:0000256" key="1">
    <source>
        <dbReference type="ARBA" id="ARBA00010518"/>
    </source>
</evidence>
<evidence type="ECO:0000313" key="12">
    <source>
        <dbReference type="Proteomes" id="UP000201169"/>
    </source>
</evidence>
<dbReference type="InterPro" id="IPR004550">
    <property type="entry name" value="AsnASE_II"/>
</dbReference>
<organism evidence="11 12">
    <name type="scientific">Campylobacter avium LMG 24591</name>
    <dbReference type="NCBI Taxonomy" id="522484"/>
    <lineage>
        <taxon>Bacteria</taxon>
        <taxon>Pseudomonadati</taxon>
        <taxon>Campylobacterota</taxon>
        <taxon>Epsilonproteobacteria</taxon>
        <taxon>Campylobacterales</taxon>
        <taxon>Campylobacteraceae</taxon>
        <taxon>Campylobacter</taxon>
    </lineage>
</organism>
<feature type="active site" evidence="7">
    <location>
        <position position="94"/>
    </location>
</feature>
<evidence type="ECO:0000256" key="2">
    <source>
        <dbReference type="ARBA" id="ARBA00022801"/>
    </source>
</evidence>
<dbReference type="PIRSF" id="PIRSF001220">
    <property type="entry name" value="L-ASNase_gatD"/>
    <property type="match status" value="1"/>
</dbReference>